<dbReference type="Gene3D" id="3.40.50.1820">
    <property type="entry name" value="alpha/beta hydrolase"/>
    <property type="match status" value="1"/>
</dbReference>
<keyword evidence="3" id="KW-1185">Reference proteome</keyword>
<dbReference type="SUPFAM" id="SSF53474">
    <property type="entry name" value="alpha/beta-Hydrolases"/>
    <property type="match status" value="1"/>
</dbReference>
<evidence type="ECO:0000313" key="2">
    <source>
        <dbReference type="EMBL" id="MBB5776894.1"/>
    </source>
</evidence>
<dbReference type="Proteomes" id="UP000579153">
    <property type="component" value="Unassembled WGS sequence"/>
</dbReference>
<name>A0A7W9LAQ8_9ACTN</name>
<protein>
    <submittedName>
        <fullName evidence="2">Pimeloyl-ACP methyl ester carboxylesterase</fullName>
    </submittedName>
</protein>
<comment type="caution">
    <text evidence="2">The sequence shown here is derived from an EMBL/GenBank/DDBJ whole genome shotgun (WGS) entry which is preliminary data.</text>
</comment>
<gene>
    <name evidence="2" type="ORF">HD596_003650</name>
</gene>
<feature type="region of interest" description="Disordered" evidence="1">
    <location>
        <begin position="1"/>
        <end position="64"/>
    </location>
</feature>
<evidence type="ECO:0000256" key="1">
    <source>
        <dbReference type="SAM" id="MobiDB-lite"/>
    </source>
</evidence>
<sequence>MPTCWPRTSPPTRSTAAAGAPAATTASTPSSGRPTTSPPSSSSPALTRSCSATPTADWSPSPTPCTSPPAALILYEPPIPLGGPVGGDALAPFEEAVQAGDLDQALTLGLRNFLKFPDEAIEEFRQTPFWAIRASMTPTWAREMRAMDSFGDDLTRFATLNIPTLLVIGERSPRWLTDVSGRLHQALPDARLLEIPGEAHDAFLTGPHALADAITAFAADLTD</sequence>
<accession>A0A7W9LAQ8</accession>
<feature type="compositionally biased region" description="Low complexity" evidence="1">
    <location>
        <begin position="1"/>
        <end position="52"/>
    </location>
</feature>
<evidence type="ECO:0000313" key="3">
    <source>
        <dbReference type="Proteomes" id="UP000579153"/>
    </source>
</evidence>
<proteinExistence type="predicted"/>
<dbReference type="AlphaFoldDB" id="A0A7W9LAQ8"/>
<organism evidence="2 3">
    <name type="scientific">Nonomuraea jabiensis</name>
    <dbReference type="NCBI Taxonomy" id="882448"/>
    <lineage>
        <taxon>Bacteria</taxon>
        <taxon>Bacillati</taxon>
        <taxon>Actinomycetota</taxon>
        <taxon>Actinomycetes</taxon>
        <taxon>Streptosporangiales</taxon>
        <taxon>Streptosporangiaceae</taxon>
        <taxon>Nonomuraea</taxon>
    </lineage>
</organism>
<dbReference type="EMBL" id="JACHMB010000001">
    <property type="protein sequence ID" value="MBB5776894.1"/>
    <property type="molecule type" value="Genomic_DNA"/>
</dbReference>
<dbReference type="InterPro" id="IPR029058">
    <property type="entry name" value="AB_hydrolase_fold"/>
</dbReference>
<reference evidence="2 3" key="1">
    <citation type="submission" date="2020-08" db="EMBL/GenBank/DDBJ databases">
        <title>Sequencing the genomes of 1000 actinobacteria strains.</title>
        <authorList>
            <person name="Klenk H.-P."/>
        </authorList>
    </citation>
    <scope>NUCLEOTIDE SEQUENCE [LARGE SCALE GENOMIC DNA]</scope>
    <source>
        <strain evidence="2 3">DSM 45507</strain>
    </source>
</reference>